<evidence type="ECO:0000313" key="8">
    <source>
        <dbReference type="EMBL" id="RMT25825.1"/>
    </source>
</evidence>
<evidence type="ECO:0000256" key="6">
    <source>
        <dbReference type="ARBA" id="ARBA00022801"/>
    </source>
</evidence>
<keyword evidence="5" id="KW-0255">Endonuclease</keyword>
<dbReference type="Proteomes" id="UP000276194">
    <property type="component" value="Unassembled WGS sequence"/>
</dbReference>
<comment type="similarity">
    <text evidence="2">Belongs to the phage GPA family.</text>
</comment>
<dbReference type="Pfam" id="PF05840">
    <property type="entry name" value="Phage_GPA"/>
    <property type="match status" value="1"/>
</dbReference>
<dbReference type="GO" id="GO:0006260">
    <property type="term" value="P:DNA replication"/>
    <property type="evidence" value="ECO:0007669"/>
    <property type="project" value="UniProtKB-KW"/>
</dbReference>
<dbReference type="InterPro" id="IPR008766">
    <property type="entry name" value="Replication_gene_A-like"/>
</dbReference>
<sequence length="578" mass="67882">MKLRAKLEQMKLNHKSIIPYKNKSQELTKENIAEIKSDIELFQKSNIRADELVAKLKIIISQFNTSTRTFELSCHTEVLSLPFLNAQENLEFQYLKVMKDEPKKQHIIQPKRHFDFQFREKIEDYDKEVIAFGNIIFNLFCFLSNDRVLKNLIVEASKIPAFKKELENIEIYKNIRFSDFRCSGTILDKLNEYYIDLTTISHAAAKDFEGRQMEGKDKAILKRLKRIVRRVARKQREMHLLKARKIGETGEAYCSSELLAYQKERDIEQQEFIDNTEIVYSADGVEQKIPLAQFALTDERKASEIYMKVKDLQKVAMLRGYIALFTTFTCPAEFHSNPANGRNCWSGLTPRDSSDWLSARLVALNKDRERHSIQTLGMWCKEVHKDQCVHMHSMFFVRPDQADDLISLIHKHYSHSENAVKIVRISEEEAKKSGKEYASPASYITKYIIKSLREKSDESMKNKAVSRLWGFRMYGFFGKTQTILWRAFDRFFDKEPNELFSILKSKVFVRLATLRQAGQFWAFCEYANAFIKPIIVEHDEVSWSGFEFIRKVRWGYRVQDTDDCLRTKFDCSLKTSFR</sequence>
<evidence type="ECO:0000259" key="7">
    <source>
        <dbReference type="Pfam" id="PF05840"/>
    </source>
</evidence>
<proteinExistence type="inferred from homology"/>
<evidence type="ECO:0000313" key="9">
    <source>
        <dbReference type="Proteomes" id="UP000276194"/>
    </source>
</evidence>
<dbReference type="GO" id="GO:0016787">
    <property type="term" value="F:hydrolase activity"/>
    <property type="evidence" value="ECO:0007669"/>
    <property type="project" value="UniProtKB-KW"/>
</dbReference>
<organism evidence="8 9">
    <name type="scientific">Pseudomonas amygdali pv. mori</name>
    <dbReference type="NCBI Taxonomy" id="34065"/>
    <lineage>
        <taxon>Bacteria</taxon>
        <taxon>Pseudomonadati</taxon>
        <taxon>Pseudomonadota</taxon>
        <taxon>Gammaproteobacteria</taxon>
        <taxon>Pseudomonadales</taxon>
        <taxon>Pseudomonadaceae</taxon>
        <taxon>Pseudomonas</taxon>
        <taxon>Pseudomonas amygdali</taxon>
    </lineage>
</organism>
<name>A0A3M5JR74_PSEA0</name>
<feature type="domain" description="Replication gene A protein-like" evidence="7">
    <location>
        <begin position="230"/>
        <end position="451"/>
    </location>
</feature>
<keyword evidence="3" id="KW-0235">DNA replication</keyword>
<evidence type="ECO:0000256" key="1">
    <source>
        <dbReference type="ARBA" id="ARBA00003293"/>
    </source>
</evidence>
<gene>
    <name evidence="8" type="ORF">ALP52_04075</name>
</gene>
<comment type="caution">
    <text evidence="8">The sequence shown here is derived from an EMBL/GenBank/DDBJ whole genome shotgun (WGS) entry which is preliminary data.</text>
</comment>
<evidence type="ECO:0000256" key="5">
    <source>
        <dbReference type="ARBA" id="ARBA00022759"/>
    </source>
</evidence>
<dbReference type="EMBL" id="RBTD01000056">
    <property type="protein sequence ID" value="RMT25825.1"/>
    <property type="molecule type" value="Genomic_DNA"/>
</dbReference>
<evidence type="ECO:0000256" key="3">
    <source>
        <dbReference type="ARBA" id="ARBA00022705"/>
    </source>
</evidence>
<reference evidence="8 9" key="1">
    <citation type="submission" date="2018-08" db="EMBL/GenBank/DDBJ databases">
        <title>Recombination of ecologically and evolutionarily significant loci maintains genetic cohesion in the Pseudomonas syringae species complex.</title>
        <authorList>
            <person name="Dillon M."/>
            <person name="Thakur S."/>
            <person name="Almeida R.N.D."/>
            <person name="Weir B.S."/>
            <person name="Guttman D.S."/>
        </authorList>
    </citation>
    <scope>NUCLEOTIDE SEQUENCE [LARGE SCALE GENOMIC DNA]</scope>
    <source>
        <strain evidence="8 9">ICMP 6941</strain>
    </source>
</reference>
<keyword evidence="6" id="KW-0378">Hydrolase</keyword>
<dbReference type="GO" id="GO:0004519">
    <property type="term" value="F:endonuclease activity"/>
    <property type="evidence" value="ECO:0007669"/>
    <property type="project" value="UniProtKB-KW"/>
</dbReference>
<evidence type="ECO:0000256" key="2">
    <source>
        <dbReference type="ARBA" id="ARBA00009260"/>
    </source>
</evidence>
<accession>A0A3M5JR74</accession>
<keyword evidence="4" id="KW-0540">Nuclease</keyword>
<dbReference type="AlphaFoldDB" id="A0A3M5JR74"/>
<evidence type="ECO:0000256" key="4">
    <source>
        <dbReference type="ARBA" id="ARBA00022722"/>
    </source>
</evidence>
<comment type="function">
    <text evidence="1">Possible endonuclease which induces a single-strand cut and initiates DNA replication.</text>
</comment>
<protein>
    <submittedName>
        <fullName evidence="8">A protein</fullName>
    </submittedName>
</protein>